<dbReference type="InParanoid" id="A0A5F9C567"/>
<dbReference type="Bgee" id="ENSOCUG00000025280">
    <property type="expression patterns" value="Expressed in blood and 2 other cell types or tissues"/>
</dbReference>
<dbReference type="AlphaFoldDB" id="A0A5F9C567"/>
<comment type="subunit">
    <text evidence="10">Component of the TIM23 complex. Component of the MITRAC (mitochondrial translation regulation assembly intermediate of cytochrome c oxidase complex) complex, the core components of this complex being COA3/MITRAC12 and COX14. Interacts with COA3 and MT-CO1/COX1.</text>
</comment>
<evidence type="ECO:0000256" key="11">
    <source>
        <dbReference type="RuleBase" id="RU367142"/>
    </source>
</evidence>
<name>A0A5F9C567_RABIT</name>
<keyword evidence="6 11" id="KW-1133">Transmembrane helix</keyword>
<keyword evidence="14" id="KW-1185">Reference proteome</keyword>
<organism evidence="13 14">
    <name type="scientific">Oryctolagus cuniculus</name>
    <name type="common">Rabbit</name>
    <dbReference type="NCBI Taxonomy" id="9986"/>
    <lineage>
        <taxon>Eukaryota</taxon>
        <taxon>Metazoa</taxon>
        <taxon>Chordata</taxon>
        <taxon>Craniata</taxon>
        <taxon>Vertebrata</taxon>
        <taxon>Euteleostomi</taxon>
        <taxon>Mammalia</taxon>
        <taxon>Eutheria</taxon>
        <taxon>Euarchontoglires</taxon>
        <taxon>Glires</taxon>
        <taxon>Lagomorpha</taxon>
        <taxon>Leporidae</taxon>
        <taxon>Oryctolagus</taxon>
    </lineage>
</organism>
<evidence type="ECO:0000256" key="4">
    <source>
        <dbReference type="ARBA" id="ARBA00022692"/>
    </source>
</evidence>
<evidence type="ECO:0000256" key="2">
    <source>
        <dbReference type="ARBA" id="ARBA00004304"/>
    </source>
</evidence>
<protein>
    <recommendedName>
        <fullName evidence="11">Mitochondrial import inner membrane translocase subunit Tim21</fullName>
    </recommendedName>
</protein>
<dbReference type="GO" id="GO:0030150">
    <property type="term" value="P:protein import into mitochondrial matrix"/>
    <property type="evidence" value="ECO:0007669"/>
    <property type="project" value="UniProtKB-UniRule"/>
</dbReference>
<keyword evidence="7 11" id="KW-0811">Translocation</keyword>
<keyword evidence="9 11" id="KW-0472">Membrane</keyword>
<sequence length="162" mass="18179">IISNFLRAAQCREKLHWCSGKRWFSPHLVLHRSCLKTPWPKPGLNVAQKALWTGGPRPQKAEEDSNKQVSVHRGQGRDPAISASQKVKEAGRDFSYLLVVLIGIGIAGGLFYTIFKELFSASSPNKIYGKALEKCRSHPEVMRHTPWVWGPAVLPYTQICSE</sequence>
<dbReference type="GO" id="GO:0005744">
    <property type="term" value="C:TIM23 mitochondrial import inner membrane translocase complex"/>
    <property type="evidence" value="ECO:0007669"/>
    <property type="project" value="UniProtKB-UniRule"/>
</dbReference>
<evidence type="ECO:0000256" key="3">
    <source>
        <dbReference type="ARBA" id="ARBA00010867"/>
    </source>
</evidence>
<comment type="function">
    <text evidence="11">Essential component of the TIM23 complex, a complex that mediates the translocation of transit peptide-containing proteins across the mitochondrial inner membrane.</text>
</comment>
<proteinExistence type="inferred from homology"/>
<evidence type="ECO:0000313" key="13">
    <source>
        <dbReference type="Ensembl" id="ENSOCUP00000028972.1"/>
    </source>
</evidence>
<evidence type="ECO:0000256" key="1">
    <source>
        <dbReference type="ARBA" id="ARBA00003031"/>
    </source>
</evidence>
<keyword evidence="11" id="KW-0813">Transport</keyword>
<evidence type="ECO:0000313" key="14">
    <source>
        <dbReference type="Proteomes" id="UP000001811"/>
    </source>
</evidence>
<dbReference type="STRING" id="9986.ENSOCUP00000028972"/>
<reference evidence="13 14" key="1">
    <citation type="journal article" date="2011" name="Nature">
        <title>A high-resolution map of human evolutionary constraint using 29 mammals.</title>
        <authorList>
            <person name="Lindblad-Toh K."/>
            <person name="Garber M."/>
            <person name="Zuk O."/>
            <person name="Lin M.F."/>
            <person name="Parker B.J."/>
            <person name="Washietl S."/>
            <person name="Kheradpour P."/>
            <person name="Ernst J."/>
            <person name="Jordan G."/>
            <person name="Mauceli E."/>
            <person name="Ward L.D."/>
            <person name="Lowe C.B."/>
            <person name="Holloway A.K."/>
            <person name="Clamp M."/>
            <person name="Gnerre S."/>
            <person name="Alfoldi J."/>
            <person name="Beal K."/>
            <person name="Chang J."/>
            <person name="Clawson H."/>
            <person name="Cuff J."/>
            <person name="Di Palma F."/>
            <person name="Fitzgerald S."/>
            <person name="Flicek P."/>
            <person name="Guttman M."/>
            <person name="Hubisz M.J."/>
            <person name="Jaffe D.B."/>
            <person name="Jungreis I."/>
            <person name="Kent W.J."/>
            <person name="Kostka D."/>
            <person name="Lara M."/>
            <person name="Martins A.L."/>
            <person name="Massingham T."/>
            <person name="Moltke I."/>
            <person name="Raney B.J."/>
            <person name="Rasmussen M.D."/>
            <person name="Robinson J."/>
            <person name="Stark A."/>
            <person name="Vilella A.J."/>
            <person name="Wen J."/>
            <person name="Xie X."/>
            <person name="Zody M.C."/>
            <person name="Baldwin J."/>
            <person name="Bloom T."/>
            <person name="Chin C.W."/>
            <person name="Heiman D."/>
            <person name="Nicol R."/>
            <person name="Nusbaum C."/>
            <person name="Young S."/>
            <person name="Wilkinson J."/>
            <person name="Worley K.C."/>
            <person name="Kovar C.L."/>
            <person name="Muzny D.M."/>
            <person name="Gibbs R.A."/>
            <person name="Cree A."/>
            <person name="Dihn H.H."/>
            <person name="Fowler G."/>
            <person name="Jhangiani S."/>
            <person name="Joshi V."/>
            <person name="Lee S."/>
            <person name="Lewis L.R."/>
            <person name="Nazareth L.V."/>
            <person name="Okwuonu G."/>
            <person name="Santibanez J."/>
            <person name="Warren W.C."/>
            <person name="Mardis E.R."/>
            <person name="Weinstock G.M."/>
            <person name="Wilson R.K."/>
            <person name="Delehaunty K."/>
            <person name="Dooling D."/>
            <person name="Fronik C."/>
            <person name="Fulton L."/>
            <person name="Fulton B."/>
            <person name="Graves T."/>
            <person name="Minx P."/>
            <person name="Sodergren E."/>
            <person name="Birney E."/>
            <person name="Margulies E.H."/>
            <person name="Herrero J."/>
            <person name="Green E.D."/>
            <person name="Haussler D."/>
            <person name="Siepel A."/>
            <person name="Goldman N."/>
            <person name="Pollard K.S."/>
            <person name="Pedersen J.S."/>
            <person name="Lander E.S."/>
            <person name="Kellis M."/>
        </authorList>
    </citation>
    <scope>NUCLEOTIDE SEQUENCE [LARGE SCALE GENOMIC DNA]</scope>
    <source>
        <strain evidence="13 14">Thorbecke inbred</strain>
    </source>
</reference>
<comment type="function">
    <text evidence="1">Participates in the translocation of transit peptide-containing proteins across the mitochondrial inner membrane. Also required for assembly of mitochondrial respiratory chain complex I and complex IV as component of the MITRAC (mitochondrial translation regulation assembly intermediate of cytochrome c oxidase complex) complex. Probably shuttles between the presequence translocase and respiratory-chain assembly intermediates in a process that promotes incorporation of early nuclear-encoded subunits into these complexes.</text>
</comment>
<dbReference type="PANTHER" id="PTHR13032:SF6">
    <property type="entry name" value="MITOCHONDRIAL IMPORT INNER MEMBRANE TRANSLOCASE SUBUNIT TIM21"/>
    <property type="match status" value="1"/>
</dbReference>
<keyword evidence="8 11" id="KW-0496">Mitochondrion</keyword>
<accession>A0A5F9C567</accession>
<keyword evidence="4 11" id="KW-0812">Transmembrane</keyword>
<reference evidence="13" key="3">
    <citation type="submission" date="2025-09" db="UniProtKB">
        <authorList>
            <consortium name="Ensembl"/>
        </authorList>
    </citation>
    <scope>IDENTIFICATION</scope>
    <source>
        <strain evidence="13">Thorbecke</strain>
    </source>
</reference>
<keyword evidence="5" id="KW-0809">Transit peptide</keyword>
<keyword evidence="11" id="KW-0999">Mitochondrion inner membrane</keyword>
<dbReference type="EMBL" id="AAGW02001007">
    <property type="status" value="NOT_ANNOTATED_CDS"/>
    <property type="molecule type" value="Genomic_DNA"/>
</dbReference>
<feature type="transmembrane region" description="Helical" evidence="11">
    <location>
        <begin position="94"/>
        <end position="115"/>
    </location>
</feature>
<dbReference type="Ensembl" id="ENSOCUT00000031309.2">
    <property type="protein sequence ID" value="ENSOCUP00000028972.1"/>
    <property type="gene ID" value="ENSOCUG00000025280.2"/>
</dbReference>
<dbReference type="InterPro" id="IPR013261">
    <property type="entry name" value="Tim21"/>
</dbReference>
<evidence type="ECO:0000256" key="9">
    <source>
        <dbReference type="ARBA" id="ARBA00023136"/>
    </source>
</evidence>
<dbReference type="Proteomes" id="UP000001811">
    <property type="component" value="Chromosome 13"/>
</dbReference>
<dbReference type="Pfam" id="PF08294">
    <property type="entry name" value="TIM21"/>
    <property type="match status" value="1"/>
</dbReference>
<reference evidence="13" key="2">
    <citation type="submission" date="2025-08" db="UniProtKB">
        <authorList>
            <consortium name="Ensembl"/>
        </authorList>
    </citation>
    <scope>IDENTIFICATION</scope>
    <source>
        <strain evidence="13">Thorbecke</strain>
    </source>
</reference>
<comment type="similarity">
    <text evidence="3 11">Belongs to the TIM21 family.</text>
</comment>
<evidence type="ECO:0000256" key="8">
    <source>
        <dbReference type="ARBA" id="ARBA00023128"/>
    </source>
</evidence>
<keyword evidence="11" id="KW-0653">Protein transport</keyword>
<evidence type="ECO:0000256" key="6">
    <source>
        <dbReference type="ARBA" id="ARBA00022989"/>
    </source>
</evidence>
<dbReference type="GeneTree" id="ENSGT00390000011552"/>
<evidence type="ECO:0000256" key="10">
    <source>
        <dbReference type="ARBA" id="ARBA00047099"/>
    </source>
</evidence>
<comment type="subcellular location">
    <subcellularLocation>
        <location evidence="11">Mitochondrion inner membrane</location>
        <topology evidence="11">Single-pass membrane protein</topology>
    </subcellularLocation>
    <subcellularLocation>
        <location evidence="2">Mitochondrion membrane</location>
        <topology evidence="2">Single-pass membrane protein</topology>
    </subcellularLocation>
</comment>
<evidence type="ECO:0000256" key="5">
    <source>
        <dbReference type="ARBA" id="ARBA00022946"/>
    </source>
</evidence>
<evidence type="ECO:0000256" key="7">
    <source>
        <dbReference type="ARBA" id="ARBA00023010"/>
    </source>
</evidence>
<evidence type="ECO:0000256" key="12">
    <source>
        <dbReference type="SAM" id="MobiDB-lite"/>
    </source>
</evidence>
<dbReference type="PANTHER" id="PTHR13032">
    <property type="entry name" value="MITOCHONDRIAL IMPORT INNER MEMBRANE TRANSLOCASE SUBUNIT TIM21"/>
    <property type="match status" value="1"/>
</dbReference>
<feature type="region of interest" description="Disordered" evidence="12">
    <location>
        <begin position="55"/>
        <end position="80"/>
    </location>
</feature>